<proteinExistence type="predicted"/>
<accession>A0AAW1VCQ4</accession>
<protein>
    <submittedName>
        <fullName evidence="1">Uncharacterized protein</fullName>
    </submittedName>
</protein>
<dbReference type="EMBL" id="JARQZJ010000125">
    <property type="protein sequence ID" value="KAK9890542.1"/>
    <property type="molecule type" value="Genomic_DNA"/>
</dbReference>
<dbReference type="Proteomes" id="UP001431783">
    <property type="component" value="Unassembled WGS sequence"/>
</dbReference>
<evidence type="ECO:0000313" key="1">
    <source>
        <dbReference type="EMBL" id="KAK9890542.1"/>
    </source>
</evidence>
<comment type="caution">
    <text evidence="1">The sequence shown here is derived from an EMBL/GenBank/DDBJ whole genome shotgun (WGS) entry which is preliminary data.</text>
</comment>
<gene>
    <name evidence="1" type="ORF">WA026_010618</name>
</gene>
<keyword evidence="2" id="KW-1185">Reference proteome</keyword>
<sequence>MIHRSSISHLESGTRDCGYRNKECLYCYYILNNASLMGNRAFNSTVPLGNRKWGIEIKIIEYLRNFTLDKEGLNFERFSIVVTLKAFGVIVLVGPIPTVSPTLAQADSAEGITGVY</sequence>
<organism evidence="1 2">
    <name type="scientific">Henosepilachna vigintioctopunctata</name>
    <dbReference type="NCBI Taxonomy" id="420089"/>
    <lineage>
        <taxon>Eukaryota</taxon>
        <taxon>Metazoa</taxon>
        <taxon>Ecdysozoa</taxon>
        <taxon>Arthropoda</taxon>
        <taxon>Hexapoda</taxon>
        <taxon>Insecta</taxon>
        <taxon>Pterygota</taxon>
        <taxon>Neoptera</taxon>
        <taxon>Endopterygota</taxon>
        <taxon>Coleoptera</taxon>
        <taxon>Polyphaga</taxon>
        <taxon>Cucujiformia</taxon>
        <taxon>Coccinelloidea</taxon>
        <taxon>Coccinellidae</taxon>
        <taxon>Epilachninae</taxon>
        <taxon>Epilachnini</taxon>
        <taxon>Henosepilachna</taxon>
    </lineage>
</organism>
<dbReference type="AlphaFoldDB" id="A0AAW1VCQ4"/>
<name>A0AAW1VCQ4_9CUCU</name>
<reference evidence="1 2" key="1">
    <citation type="submission" date="2023-03" db="EMBL/GenBank/DDBJ databases">
        <title>Genome insight into feeding habits of ladybird beetles.</title>
        <authorList>
            <person name="Li H.-S."/>
            <person name="Huang Y.-H."/>
            <person name="Pang H."/>
        </authorList>
    </citation>
    <scope>NUCLEOTIDE SEQUENCE [LARGE SCALE GENOMIC DNA]</scope>
    <source>
        <strain evidence="1">SYSU_2023b</strain>
        <tissue evidence="1">Whole body</tissue>
    </source>
</reference>
<evidence type="ECO:0000313" key="2">
    <source>
        <dbReference type="Proteomes" id="UP001431783"/>
    </source>
</evidence>